<evidence type="ECO:0000256" key="2">
    <source>
        <dbReference type="ARBA" id="ARBA00022692"/>
    </source>
</evidence>
<keyword evidence="3 5" id="KW-1133">Transmembrane helix</keyword>
<feature type="transmembrane region" description="Helical" evidence="5">
    <location>
        <begin position="40"/>
        <end position="60"/>
    </location>
</feature>
<feature type="transmembrane region" description="Helical" evidence="5">
    <location>
        <begin position="285"/>
        <end position="307"/>
    </location>
</feature>
<dbReference type="EMBL" id="JAEVLS010000005">
    <property type="protein sequence ID" value="MBM0107457.1"/>
    <property type="molecule type" value="Genomic_DNA"/>
</dbReference>
<dbReference type="InterPro" id="IPR005829">
    <property type="entry name" value="Sugar_transporter_CS"/>
</dbReference>
<comment type="caution">
    <text evidence="7">The sequence shown here is derived from an EMBL/GenBank/DDBJ whole genome shotgun (WGS) entry which is preliminary data.</text>
</comment>
<feature type="transmembrane region" description="Helical" evidence="5">
    <location>
        <begin position="319"/>
        <end position="338"/>
    </location>
</feature>
<dbReference type="RefSeq" id="WP_203169567.1">
    <property type="nucleotide sequence ID" value="NZ_JAEVLS010000005.1"/>
</dbReference>
<comment type="subcellular location">
    <subcellularLocation>
        <location evidence="1">Membrane</location>
        <topology evidence="1">Multi-pass membrane protein</topology>
    </subcellularLocation>
</comment>
<feature type="transmembrane region" description="Helical" evidence="5">
    <location>
        <begin position="253"/>
        <end position="273"/>
    </location>
</feature>
<gene>
    <name evidence="7" type="ORF">JM946_22175</name>
</gene>
<dbReference type="InterPro" id="IPR011701">
    <property type="entry name" value="MFS"/>
</dbReference>
<dbReference type="PANTHER" id="PTHR23528">
    <property type="match status" value="1"/>
</dbReference>
<organism evidence="7 8">
    <name type="scientific">Steroidobacter gossypii</name>
    <dbReference type="NCBI Taxonomy" id="2805490"/>
    <lineage>
        <taxon>Bacteria</taxon>
        <taxon>Pseudomonadati</taxon>
        <taxon>Pseudomonadota</taxon>
        <taxon>Gammaproteobacteria</taxon>
        <taxon>Steroidobacterales</taxon>
        <taxon>Steroidobacteraceae</taxon>
        <taxon>Steroidobacter</taxon>
    </lineage>
</organism>
<feature type="transmembrane region" description="Helical" evidence="5">
    <location>
        <begin position="169"/>
        <end position="188"/>
    </location>
</feature>
<evidence type="ECO:0000256" key="5">
    <source>
        <dbReference type="SAM" id="Phobius"/>
    </source>
</evidence>
<dbReference type="InterPro" id="IPR036259">
    <property type="entry name" value="MFS_trans_sf"/>
</dbReference>
<sequence>MTCESGALPGILRAMQSEEQLASAAADQDKPRVGWKFISLHALAYTGTWLALLTPVLVTIALKVRHLAPEHAASSLSLVLGLGAFFALIGNPLFGRLSDRTTSRFGMRRPWLIGGVICGALALLLIATATSVAMVLVGWCLAQLAFNAVLAAIIAVLPDQVPAAQRGTVAGVMGICLPLGQVSGTFLVQQVSASTLQMFMVPAAICVVLVILFALSLDDRRLAPGAVKPLGWRDTVAIYWVNPRQHPDFGWTWLSRLLLVLGTAFLNTYQPFYLIDKLGHAAVEIPTLIFQGILVQTVAIVAVSVLGGRLSDAIGRRKVFVVIGGVVYAMGLWVIAAAPDYPMFLVGMTITGIGHGIYFAVDLALVTDVLPNRWRDAAKDLGIFNVANAMPQAIAPAVAPVILATSGGNYTWLFAIAGAIALLASVTILPVKSVR</sequence>
<accession>A0ABS1X2P8</accession>
<dbReference type="Gene3D" id="1.20.1250.20">
    <property type="entry name" value="MFS general substrate transporter like domains"/>
    <property type="match status" value="2"/>
</dbReference>
<evidence type="ECO:0000313" key="8">
    <source>
        <dbReference type="Proteomes" id="UP000661077"/>
    </source>
</evidence>
<evidence type="ECO:0000256" key="3">
    <source>
        <dbReference type="ARBA" id="ARBA00022989"/>
    </source>
</evidence>
<feature type="transmembrane region" description="Helical" evidence="5">
    <location>
        <begin position="136"/>
        <end position="157"/>
    </location>
</feature>
<protein>
    <submittedName>
        <fullName evidence="7">MFS transporter</fullName>
    </submittedName>
</protein>
<evidence type="ECO:0000259" key="6">
    <source>
        <dbReference type="PROSITE" id="PS50850"/>
    </source>
</evidence>
<dbReference type="InterPro" id="IPR020846">
    <property type="entry name" value="MFS_dom"/>
</dbReference>
<keyword evidence="2 5" id="KW-0812">Transmembrane</keyword>
<feature type="transmembrane region" description="Helical" evidence="5">
    <location>
        <begin position="344"/>
        <end position="370"/>
    </location>
</feature>
<keyword evidence="8" id="KW-1185">Reference proteome</keyword>
<proteinExistence type="predicted"/>
<dbReference type="SUPFAM" id="SSF103473">
    <property type="entry name" value="MFS general substrate transporter"/>
    <property type="match status" value="1"/>
</dbReference>
<evidence type="ECO:0000256" key="4">
    <source>
        <dbReference type="ARBA" id="ARBA00023136"/>
    </source>
</evidence>
<evidence type="ECO:0000313" key="7">
    <source>
        <dbReference type="EMBL" id="MBM0107457.1"/>
    </source>
</evidence>
<feature type="transmembrane region" description="Helical" evidence="5">
    <location>
        <begin position="382"/>
        <end position="404"/>
    </location>
</feature>
<feature type="domain" description="Major facilitator superfamily (MFS) profile" evidence="6">
    <location>
        <begin position="40"/>
        <end position="435"/>
    </location>
</feature>
<feature type="transmembrane region" description="Helical" evidence="5">
    <location>
        <begin position="194"/>
        <end position="215"/>
    </location>
</feature>
<evidence type="ECO:0000256" key="1">
    <source>
        <dbReference type="ARBA" id="ARBA00004141"/>
    </source>
</evidence>
<feature type="transmembrane region" description="Helical" evidence="5">
    <location>
        <begin position="410"/>
        <end position="431"/>
    </location>
</feature>
<feature type="transmembrane region" description="Helical" evidence="5">
    <location>
        <begin position="111"/>
        <end position="130"/>
    </location>
</feature>
<feature type="transmembrane region" description="Helical" evidence="5">
    <location>
        <begin position="72"/>
        <end position="90"/>
    </location>
</feature>
<dbReference type="PROSITE" id="PS00216">
    <property type="entry name" value="SUGAR_TRANSPORT_1"/>
    <property type="match status" value="1"/>
</dbReference>
<keyword evidence="4 5" id="KW-0472">Membrane</keyword>
<dbReference type="Proteomes" id="UP000661077">
    <property type="component" value="Unassembled WGS sequence"/>
</dbReference>
<dbReference type="Pfam" id="PF07690">
    <property type="entry name" value="MFS_1"/>
    <property type="match status" value="2"/>
</dbReference>
<name>A0ABS1X2P8_9GAMM</name>
<dbReference type="PROSITE" id="PS50850">
    <property type="entry name" value="MFS"/>
    <property type="match status" value="1"/>
</dbReference>
<dbReference type="PANTHER" id="PTHR23528:SF1">
    <property type="entry name" value="MAJOR FACILITATOR SUPERFAMILY (MFS) PROFILE DOMAIN-CONTAINING PROTEIN"/>
    <property type="match status" value="1"/>
</dbReference>
<reference evidence="7 8" key="1">
    <citation type="journal article" date="2021" name="Int. J. Syst. Evol. Microbiol.">
        <title>Steroidobacter gossypii sp. nov., isolated from soil of cotton cropping field.</title>
        <authorList>
            <person name="Huang R."/>
            <person name="Yang S."/>
            <person name="Zhen C."/>
            <person name="Liu W."/>
        </authorList>
    </citation>
    <scope>NUCLEOTIDE SEQUENCE [LARGE SCALE GENOMIC DNA]</scope>
    <source>
        <strain evidence="7 8">S1-65</strain>
    </source>
</reference>